<keyword evidence="9" id="KW-1185">Reference proteome</keyword>
<dbReference type="SUPFAM" id="SSF51366">
    <property type="entry name" value="Ribulose-phoshate binding barrel"/>
    <property type="match status" value="1"/>
</dbReference>
<keyword evidence="7" id="KW-0119">Carbohydrate metabolism</keyword>
<organism evidence="8 9">
    <name type="scientific">Nakamurella endophytica</name>
    <dbReference type="NCBI Taxonomy" id="1748367"/>
    <lineage>
        <taxon>Bacteria</taxon>
        <taxon>Bacillati</taxon>
        <taxon>Actinomycetota</taxon>
        <taxon>Actinomycetes</taxon>
        <taxon>Nakamurellales</taxon>
        <taxon>Nakamurellaceae</taxon>
        <taxon>Nakamurella</taxon>
    </lineage>
</organism>
<evidence type="ECO:0000256" key="4">
    <source>
        <dbReference type="ARBA" id="ARBA00007439"/>
    </source>
</evidence>
<comment type="catalytic activity">
    <reaction evidence="1">
        <text>an N-acyl-D-glucosamine 6-phosphate = an N-acyl-D-mannosamine 6-phosphate</text>
        <dbReference type="Rhea" id="RHEA:23932"/>
        <dbReference type="ChEBI" id="CHEBI:57599"/>
        <dbReference type="ChEBI" id="CHEBI:57666"/>
        <dbReference type="EC" id="5.1.3.9"/>
    </reaction>
</comment>
<evidence type="ECO:0000256" key="2">
    <source>
        <dbReference type="ARBA" id="ARBA00002147"/>
    </source>
</evidence>
<dbReference type="GO" id="GO:0005829">
    <property type="term" value="C:cytosol"/>
    <property type="evidence" value="ECO:0007669"/>
    <property type="project" value="TreeGrafter"/>
</dbReference>
<evidence type="ECO:0000256" key="7">
    <source>
        <dbReference type="ARBA" id="ARBA00023277"/>
    </source>
</evidence>
<reference evidence="8" key="1">
    <citation type="journal article" date="2014" name="Int. J. Syst. Evol. Microbiol.">
        <title>Complete genome sequence of Corynebacterium casei LMG S-19264T (=DSM 44701T), isolated from a smear-ripened cheese.</title>
        <authorList>
            <consortium name="US DOE Joint Genome Institute (JGI-PGF)"/>
            <person name="Walter F."/>
            <person name="Albersmeier A."/>
            <person name="Kalinowski J."/>
            <person name="Ruckert C."/>
        </authorList>
    </citation>
    <scope>NUCLEOTIDE SEQUENCE</scope>
    <source>
        <strain evidence="8">CGMCC 4.7308</strain>
    </source>
</reference>
<keyword evidence="6" id="KW-0413">Isomerase</keyword>
<evidence type="ECO:0000313" key="8">
    <source>
        <dbReference type="EMBL" id="GGM15021.1"/>
    </source>
</evidence>
<dbReference type="Proteomes" id="UP000655208">
    <property type="component" value="Unassembled WGS sequence"/>
</dbReference>
<dbReference type="InterPro" id="IPR007260">
    <property type="entry name" value="NanE"/>
</dbReference>
<dbReference type="PANTHER" id="PTHR36204:SF1">
    <property type="entry name" value="N-ACETYLMANNOSAMINE-6-PHOSPHATE 2-EPIMERASE-RELATED"/>
    <property type="match status" value="1"/>
</dbReference>
<comment type="function">
    <text evidence="2">Converts N-acetylmannosamine-6-phosphate (ManNAc-6-P) to N-acetylglucosamine-6-phosphate (GlcNAc-6-P).</text>
</comment>
<protein>
    <recommendedName>
        <fullName evidence="5">N-acylglucosamine-6-phosphate 2-epimerase</fullName>
        <ecNumber evidence="5">5.1.3.9</ecNumber>
    </recommendedName>
</protein>
<dbReference type="AlphaFoldDB" id="A0A917TAC4"/>
<dbReference type="Gene3D" id="3.20.20.70">
    <property type="entry name" value="Aldolase class I"/>
    <property type="match status" value="1"/>
</dbReference>
<dbReference type="InterPro" id="IPR011060">
    <property type="entry name" value="RibuloseP-bd_barrel"/>
</dbReference>
<reference evidence="8" key="2">
    <citation type="submission" date="2020-09" db="EMBL/GenBank/DDBJ databases">
        <authorList>
            <person name="Sun Q."/>
            <person name="Zhou Y."/>
        </authorList>
    </citation>
    <scope>NUCLEOTIDE SEQUENCE</scope>
    <source>
        <strain evidence="8">CGMCC 4.7308</strain>
    </source>
</reference>
<evidence type="ECO:0000256" key="1">
    <source>
        <dbReference type="ARBA" id="ARBA00000056"/>
    </source>
</evidence>
<dbReference type="Pfam" id="PF04131">
    <property type="entry name" value="NanE"/>
    <property type="match status" value="1"/>
</dbReference>
<dbReference type="GO" id="GO:0047465">
    <property type="term" value="F:N-acylglucosamine-6-phosphate 2-epimerase activity"/>
    <property type="evidence" value="ECO:0007669"/>
    <property type="project" value="UniProtKB-EC"/>
</dbReference>
<dbReference type="EC" id="5.1.3.9" evidence="5"/>
<dbReference type="EMBL" id="BMNA01000013">
    <property type="protein sequence ID" value="GGM15021.1"/>
    <property type="molecule type" value="Genomic_DNA"/>
</dbReference>
<dbReference type="NCBIfam" id="NF002231">
    <property type="entry name" value="PRK01130.1"/>
    <property type="match status" value="1"/>
</dbReference>
<dbReference type="GO" id="GO:0019262">
    <property type="term" value="P:N-acetylneuraminate catabolic process"/>
    <property type="evidence" value="ECO:0007669"/>
    <property type="project" value="TreeGrafter"/>
</dbReference>
<proteinExistence type="inferred from homology"/>
<accession>A0A917TAC4</accession>
<gene>
    <name evidence="8" type="primary">nanE</name>
    <name evidence="8" type="ORF">GCM10011594_38780</name>
</gene>
<evidence type="ECO:0000256" key="3">
    <source>
        <dbReference type="ARBA" id="ARBA00005081"/>
    </source>
</evidence>
<evidence type="ECO:0000313" key="9">
    <source>
        <dbReference type="Proteomes" id="UP000655208"/>
    </source>
</evidence>
<dbReference type="PANTHER" id="PTHR36204">
    <property type="entry name" value="N-ACETYLMANNOSAMINE-6-PHOSPHATE 2-EPIMERASE-RELATED"/>
    <property type="match status" value="1"/>
</dbReference>
<evidence type="ECO:0000256" key="5">
    <source>
        <dbReference type="ARBA" id="ARBA00013180"/>
    </source>
</evidence>
<dbReference type="InterPro" id="IPR013785">
    <property type="entry name" value="Aldolase_TIM"/>
</dbReference>
<name>A0A917TAC4_9ACTN</name>
<dbReference type="GO" id="GO:0006053">
    <property type="term" value="P:N-acetylmannosamine catabolic process"/>
    <property type="evidence" value="ECO:0007669"/>
    <property type="project" value="TreeGrafter"/>
</dbReference>
<evidence type="ECO:0000256" key="6">
    <source>
        <dbReference type="ARBA" id="ARBA00023235"/>
    </source>
</evidence>
<sequence>MTVLDRLAGGLVVSCQAPAGHALRDGAVLARLARAAVDGGAVGIRCGGVGGAPDVAAVRRAVRVPVIGLTKDGDGDVYITPTLRSVAAVVDAGAEVVAVQATGPADAARPDGSTLADLVGAAHRAGRAVMADVSTLDEAVAAAGAGCDAVGTTMAGYTRWTRDRVRGPDLDLLTAVRAALPQVFLVAEGRYHTPDDVRAAFDRGADTVVVGTAITDVSWVTARFAAAAAGRG</sequence>
<comment type="pathway">
    <text evidence="3">Amino-sugar metabolism; N-acetylneuraminate degradation; D-fructose 6-phosphate from N-acetylneuraminate: step 3/5.</text>
</comment>
<comment type="similarity">
    <text evidence="4">Belongs to the NanE family.</text>
</comment>
<comment type="caution">
    <text evidence="8">The sequence shown here is derived from an EMBL/GenBank/DDBJ whole genome shotgun (WGS) entry which is preliminary data.</text>
</comment>
<dbReference type="RefSeq" id="WP_188944486.1">
    <property type="nucleotide sequence ID" value="NZ_BMNA01000013.1"/>
</dbReference>